<accession>A0A9D5CIY5</accession>
<dbReference type="EMBL" id="JAGGNH010000004">
    <property type="protein sequence ID" value="KAJ0973910.1"/>
    <property type="molecule type" value="Genomic_DNA"/>
</dbReference>
<evidence type="ECO:0000313" key="2">
    <source>
        <dbReference type="Proteomes" id="UP001085076"/>
    </source>
</evidence>
<dbReference type="InterPro" id="IPR036691">
    <property type="entry name" value="Endo/exonu/phosph_ase_sf"/>
</dbReference>
<dbReference type="PANTHER" id="PTHR33710:SF64">
    <property type="entry name" value="ENDONUCLEASE_EXONUCLEASE_PHOSPHATASE DOMAIN-CONTAINING PROTEIN"/>
    <property type="match status" value="1"/>
</dbReference>
<keyword evidence="2" id="KW-1185">Reference proteome</keyword>
<reference evidence="1" key="1">
    <citation type="submission" date="2021-03" db="EMBL/GenBank/DDBJ databases">
        <authorList>
            <person name="Li Z."/>
            <person name="Yang C."/>
        </authorList>
    </citation>
    <scope>NUCLEOTIDE SEQUENCE</scope>
    <source>
        <strain evidence="1">Dzin_1.0</strain>
        <tissue evidence="1">Leaf</tissue>
    </source>
</reference>
<name>A0A9D5CIY5_9LILI</name>
<dbReference type="OrthoDB" id="682716at2759"/>
<dbReference type="PANTHER" id="PTHR33710">
    <property type="entry name" value="BNAC02G09200D PROTEIN"/>
    <property type="match status" value="1"/>
</dbReference>
<comment type="caution">
    <text evidence="1">The sequence shown here is derived from an EMBL/GenBank/DDBJ whole genome shotgun (WGS) entry which is preliminary data.</text>
</comment>
<organism evidence="1 2">
    <name type="scientific">Dioscorea zingiberensis</name>
    <dbReference type="NCBI Taxonomy" id="325984"/>
    <lineage>
        <taxon>Eukaryota</taxon>
        <taxon>Viridiplantae</taxon>
        <taxon>Streptophyta</taxon>
        <taxon>Embryophyta</taxon>
        <taxon>Tracheophyta</taxon>
        <taxon>Spermatophyta</taxon>
        <taxon>Magnoliopsida</taxon>
        <taxon>Liliopsida</taxon>
        <taxon>Dioscoreales</taxon>
        <taxon>Dioscoreaceae</taxon>
        <taxon>Dioscorea</taxon>
    </lineage>
</organism>
<dbReference type="AlphaFoldDB" id="A0A9D5CIY5"/>
<protein>
    <submittedName>
        <fullName evidence="1">Uncharacterized protein</fullName>
    </submittedName>
</protein>
<dbReference type="SUPFAM" id="SSF56219">
    <property type="entry name" value="DNase I-like"/>
    <property type="match status" value="1"/>
</dbReference>
<dbReference type="Gene3D" id="3.60.10.10">
    <property type="entry name" value="Endonuclease/exonuclease/phosphatase"/>
    <property type="match status" value="1"/>
</dbReference>
<proteinExistence type="predicted"/>
<reference evidence="1" key="2">
    <citation type="journal article" date="2022" name="Hortic Res">
        <title>The genome of Dioscorea zingiberensis sheds light on the biosynthesis, origin and evolution of the medicinally important diosgenin saponins.</title>
        <authorList>
            <person name="Li Y."/>
            <person name="Tan C."/>
            <person name="Li Z."/>
            <person name="Guo J."/>
            <person name="Li S."/>
            <person name="Chen X."/>
            <person name="Wang C."/>
            <person name="Dai X."/>
            <person name="Yang H."/>
            <person name="Song W."/>
            <person name="Hou L."/>
            <person name="Xu J."/>
            <person name="Tong Z."/>
            <person name="Xu A."/>
            <person name="Yuan X."/>
            <person name="Wang W."/>
            <person name="Yang Q."/>
            <person name="Chen L."/>
            <person name="Sun Z."/>
            <person name="Wang K."/>
            <person name="Pan B."/>
            <person name="Chen J."/>
            <person name="Bao Y."/>
            <person name="Liu F."/>
            <person name="Qi X."/>
            <person name="Gang D.R."/>
            <person name="Wen J."/>
            <person name="Li J."/>
        </authorList>
    </citation>
    <scope>NUCLEOTIDE SEQUENCE</scope>
    <source>
        <strain evidence="1">Dzin_1.0</strain>
    </source>
</reference>
<sequence>MKSELFNLFIVNHNLFEPKFTGPPFTWCNNQKGGARIWARLDRIIVNSIWYDSIASYTIKHLPKCQSDHCPILLQCRFNITKGKRPFRFANTWMQSKVCHNIVKETWSLTPRGNPMHNLNHKFCNLKQSLLKHCGHLNQGKDQEIKQLEVEIMIIEEKQNGQTDDT</sequence>
<evidence type="ECO:0000313" key="1">
    <source>
        <dbReference type="EMBL" id="KAJ0973910.1"/>
    </source>
</evidence>
<dbReference type="Proteomes" id="UP001085076">
    <property type="component" value="Miscellaneous, Linkage group lg04"/>
</dbReference>
<gene>
    <name evidence="1" type="ORF">J5N97_015875</name>
</gene>